<gene>
    <name evidence="2" type="ORF">LACBIDRAFT_328197</name>
</gene>
<feature type="region of interest" description="Disordered" evidence="1">
    <location>
        <begin position="463"/>
        <end position="482"/>
    </location>
</feature>
<evidence type="ECO:0000256" key="1">
    <source>
        <dbReference type="SAM" id="MobiDB-lite"/>
    </source>
</evidence>
<accession>B0DE18</accession>
<protein>
    <submittedName>
        <fullName evidence="2">Predicted protein</fullName>
    </submittedName>
</protein>
<evidence type="ECO:0000313" key="2">
    <source>
        <dbReference type="EMBL" id="EDR07313.1"/>
    </source>
</evidence>
<dbReference type="AlphaFoldDB" id="B0DE18"/>
<feature type="region of interest" description="Disordered" evidence="1">
    <location>
        <begin position="670"/>
        <end position="694"/>
    </location>
</feature>
<dbReference type="EMBL" id="DS547105">
    <property type="protein sequence ID" value="EDR07313.1"/>
    <property type="molecule type" value="Genomic_DNA"/>
</dbReference>
<proteinExistence type="predicted"/>
<dbReference type="KEGG" id="lbc:LACBIDRAFT_328197"/>
<evidence type="ECO:0000313" key="3">
    <source>
        <dbReference type="Proteomes" id="UP000001194"/>
    </source>
</evidence>
<dbReference type="InParanoid" id="B0DE18"/>
<dbReference type="RefSeq" id="XP_001882244.1">
    <property type="nucleotide sequence ID" value="XM_001882209.1"/>
</dbReference>
<feature type="compositionally biased region" description="Low complexity" evidence="1">
    <location>
        <begin position="670"/>
        <end position="679"/>
    </location>
</feature>
<name>B0DE18_LACBS</name>
<dbReference type="Proteomes" id="UP000001194">
    <property type="component" value="Unassembled WGS sequence"/>
</dbReference>
<sequence>MSSTLMLDALCVAVRSQVHLLGPLALLKRGLPPINIIGYGTLDAQLHNDTLKDEGLTTSHKGYIDRPTLHDGLSDRGHHTLQNHLSDTQNVQRFFIEILDDLDSDLDVSLGRGGTLLNTQFASAQHGILVGSKTHPDPHVDRSAQSLREPWEPGFQQVTAHSVPGLRSCMELGFYRLRLFGNWTTSSEGDDDDGYDDHDYVDDVKVRYIASSNGASHDLRKPRVGPLSLRICIAIGKDHLTSKCGFGSAMAAARQVVPGVRSKRGIRTVTCQSISSNVPSIIHSIQPQSENVDCNDSQVETRAWPWGWQPWLALSEVGTTYGVSVCLYCVTFPSTWVRRSFLRILGPHLLSQAWAFHSLELQLDTAMRLYVVFPPKRIYRFCDPIPIPQGVGGPSQQHACPLPLPPHDGQYLLLAPPPLSVGHGLVLELRRWLKINMMSRGSVRTGTKKRGSIITRLRHITRTRNRNGKKVRSSEGGDEEPSMADPLLLLSHHSPAVHRIPTMGADALELGSGDASALDLGPHTTEHALLATLTTRQEALDQRVEERVGEVQRAVGYPEDAVGRREEAVERREKAVWRREEAFVLREREVKEREDKVVELEQAIDERGRAFDQRGSELEERSRQVEKEIARLGGVNASTSAVGSSSWPTTLLRSVVFRVLGDKTSSCLFSSSNPSSFSSIPTIPQKDPDATGKRDAICTSRQVDRGVSSCPWALLCL</sequence>
<dbReference type="GeneID" id="6077777"/>
<organism evidence="3">
    <name type="scientific">Laccaria bicolor (strain S238N-H82 / ATCC MYA-4686)</name>
    <name type="common">Bicoloured deceiver</name>
    <name type="synonym">Laccaria laccata var. bicolor</name>
    <dbReference type="NCBI Taxonomy" id="486041"/>
    <lineage>
        <taxon>Eukaryota</taxon>
        <taxon>Fungi</taxon>
        <taxon>Dikarya</taxon>
        <taxon>Basidiomycota</taxon>
        <taxon>Agaricomycotina</taxon>
        <taxon>Agaricomycetes</taxon>
        <taxon>Agaricomycetidae</taxon>
        <taxon>Agaricales</taxon>
        <taxon>Agaricineae</taxon>
        <taxon>Hydnangiaceae</taxon>
        <taxon>Laccaria</taxon>
    </lineage>
</organism>
<reference evidence="2 3" key="1">
    <citation type="journal article" date="2008" name="Nature">
        <title>The genome of Laccaria bicolor provides insights into mycorrhizal symbiosis.</title>
        <authorList>
            <person name="Martin F."/>
            <person name="Aerts A."/>
            <person name="Ahren D."/>
            <person name="Brun A."/>
            <person name="Danchin E.G.J."/>
            <person name="Duchaussoy F."/>
            <person name="Gibon J."/>
            <person name="Kohler A."/>
            <person name="Lindquist E."/>
            <person name="Pereda V."/>
            <person name="Salamov A."/>
            <person name="Shapiro H.J."/>
            <person name="Wuyts J."/>
            <person name="Blaudez D."/>
            <person name="Buee M."/>
            <person name="Brokstein P."/>
            <person name="Canbaeck B."/>
            <person name="Cohen D."/>
            <person name="Courty P.E."/>
            <person name="Coutinho P.M."/>
            <person name="Delaruelle C."/>
            <person name="Detter J.C."/>
            <person name="Deveau A."/>
            <person name="DiFazio S."/>
            <person name="Duplessis S."/>
            <person name="Fraissinet-Tachet L."/>
            <person name="Lucic E."/>
            <person name="Frey-Klett P."/>
            <person name="Fourrey C."/>
            <person name="Feussner I."/>
            <person name="Gay G."/>
            <person name="Grimwood J."/>
            <person name="Hoegger P.J."/>
            <person name="Jain P."/>
            <person name="Kilaru S."/>
            <person name="Labbe J."/>
            <person name="Lin Y.C."/>
            <person name="Legue V."/>
            <person name="Le Tacon F."/>
            <person name="Marmeisse R."/>
            <person name="Melayah D."/>
            <person name="Montanini B."/>
            <person name="Muratet M."/>
            <person name="Nehls U."/>
            <person name="Niculita-Hirzel H."/>
            <person name="Oudot-Le Secq M.P."/>
            <person name="Peter M."/>
            <person name="Quesneville H."/>
            <person name="Rajashekar B."/>
            <person name="Reich M."/>
            <person name="Rouhier N."/>
            <person name="Schmutz J."/>
            <person name="Yin T."/>
            <person name="Chalot M."/>
            <person name="Henrissat B."/>
            <person name="Kuees U."/>
            <person name="Lucas S."/>
            <person name="Van de Peer Y."/>
            <person name="Podila G.K."/>
            <person name="Polle A."/>
            <person name="Pukkila P.J."/>
            <person name="Richardson P.M."/>
            <person name="Rouze P."/>
            <person name="Sanders I.R."/>
            <person name="Stajich J.E."/>
            <person name="Tunlid A."/>
            <person name="Tuskan G."/>
            <person name="Grigoriev I.V."/>
        </authorList>
    </citation>
    <scope>NUCLEOTIDE SEQUENCE [LARGE SCALE GENOMIC DNA]</scope>
    <source>
        <strain evidence="3">S238N-H82 / ATCC MYA-4686</strain>
    </source>
</reference>
<keyword evidence="3" id="KW-1185">Reference proteome</keyword>
<dbReference type="HOGENOM" id="CLU_386864_0_0_1"/>